<organism evidence="3 4">
    <name type="scientific">Yinghuangia aomiensis</name>
    <dbReference type="NCBI Taxonomy" id="676205"/>
    <lineage>
        <taxon>Bacteria</taxon>
        <taxon>Bacillati</taxon>
        <taxon>Actinomycetota</taxon>
        <taxon>Actinomycetes</taxon>
        <taxon>Kitasatosporales</taxon>
        <taxon>Streptomycetaceae</taxon>
        <taxon>Yinghuangia</taxon>
    </lineage>
</organism>
<dbReference type="InterPro" id="IPR032466">
    <property type="entry name" value="Metal_Hydrolase"/>
</dbReference>
<dbReference type="EMBL" id="BAABHS010000041">
    <property type="protein sequence ID" value="GAA4990719.1"/>
    <property type="molecule type" value="Genomic_DNA"/>
</dbReference>
<keyword evidence="4" id="KW-1185">Reference proteome</keyword>
<feature type="domain" description="Amidohydrolase-related" evidence="2">
    <location>
        <begin position="95"/>
        <end position="405"/>
    </location>
</feature>
<dbReference type="PANTHER" id="PTHR21240:SF28">
    <property type="entry name" value="ISO-OROTATE DECARBOXYLASE (EUROFUNG)"/>
    <property type="match status" value="1"/>
</dbReference>
<comment type="caution">
    <text evidence="3">The sequence shown here is derived from an EMBL/GenBank/DDBJ whole genome shotgun (WGS) entry which is preliminary data.</text>
</comment>
<evidence type="ECO:0000313" key="4">
    <source>
        <dbReference type="Proteomes" id="UP001500466"/>
    </source>
</evidence>
<reference evidence="4" key="1">
    <citation type="journal article" date="2019" name="Int. J. Syst. Evol. Microbiol.">
        <title>The Global Catalogue of Microorganisms (GCM) 10K type strain sequencing project: providing services to taxonomists for standard genome sequencing and annotation.</title>
        <authorList>
            <consortium name="The Broad Institute Genomics Platform"/>
            <consortium name="The Broad Institute Genome Sequencing Center for Infectious Disease"/>
            <person name="Wu L."/>
            <person name="Ma J."/>
        </authorList>
    </citation>
    <scope>NUCLEOTIDE SEQUENCE [LARGE SCALE GENOMIC DNA]</scope>
    <source>
        <strain evidence="4">JCM 17986</strain>
    </source>
</reference>
<dbReference type="InterPro" id="IPR032465">
    <property type="entry name" value="ACMSD"/>
</dbReference>
<proteinExistence type="predicted"/>
<keyword evidence="1" id="KW-0456">Lyase</keyword>
<dbReference type="RefSeq" id="WP_345680126.1">
    <property type="nucleotide sequence ID" value="NZ_BAABHS010000041.1"/>
</dbReference>
<dbReference type="Gene3D" id="3.20.20.140">
    <property type="entry name" value="Metal-dependent hydrolases"/>
    <property type="match status" value="1"/>
</dbReference>
<name>A0ABP9I8J8_9ACTN</name>
<dbReference type="Pfam" id="PF04909">
    <property type="entry name" value="Amidohydro_2"/>
    <property type="match status" value="1"/>
</dbReference>
<dbReference type="InterPro" id="IPR006680">
    <property type="entry name" value="Amidohydro-rel"/>
</dbReference>
<dbReference type="Proteomes" id="UP001500466">
    <property type="component" value="Unassembled WGS sequence"/>
</dbReference>
<dbReference type="SUPFAM" id="SSF51556">
    <property type="entry name" value="Metallo-dependent hydrolases"/>
    <property type="match status" value="1"/>
</dbReference>
<evidence type="ECO:0000259" key="2">
    <source>
        <dbReference type="Pfam" id="PF04909"/>
    </source>
</evidence>
<evidence type="ECO:0000256" key="1">
    <source>
        <dbReference type="ARBA" id="ARBA00023239"/>
    </source>
</evidence>
<accession>A0ABP9I8J8</accession>
<protein>
    <submittedName>
        <fullName evidence="3">Amidohydrolase family protein</fullName>
    </submittedName>
</protein>
<dbReference type="PANTHER" id="PTHR21240">
    <property type="entry name" value="2-AMINO-3-CARBOXYLMUCONATE-6-SEMIALDEHYDE DECARBOXYLASE"/>
    <property type="match status" value="1"/>
</dbReference>
<sequence length="417" mass="45971">MGASEPDGRRWTSPVIDIDQHYYEADDCCTRHVERRFADRVPRPVATGNGAREWRAGGRTIGFERWVRDVTLAPGAMFDRRSGGGPAAPLALVPTDTPEFRDRTTRLRLLDQWGIDAAVMLPTAGLAWDAELTHEPETAAAAMRAFNRWVEDDWGFAYEGRLFAPPFISLLDVDAAVAELERVLAAGARMILVRKGPVGGLSPAHPRFDPFWARVNEARIPVGLHISVSGYERMMSAAWGEDPDASHRTFSGLQWYLSFATRPVTDTIAAMIFHNLFGRFPNLRIFSIENGSLWVEPFLRDIDVAHGFVDDPARGAKWIGGFVAERPSEIFRRHIVIAPYLSPGFDAEVSDLVDLLGPEQVVFGSDWPHGEGRATPVDYLPDFTPLAEDARHAVVYGNAASALGLAAPSGQSATRAR</sequence>
<gene>
    <name evidence="3" type="ORF">GCM10023205_72950</name>
</gene>
<evidence type="ECO:0000313" key="3">
    <source>
        <dbReference type="EMBL" id="GAA4990719.1"/>
    </source>
</evidence>